<dbReference type="InterPro" id="IPR013528">
    <property type="entry name" value="HMG_CoA_synth_N"/>
</dbReference>
<dbReference type="RefSeq" id="XP_007404318.1">
    <property type="nucleotide sequence ID" value="XM_007404256.1"/>
</dbReference>
<evidence type="ECO:0000256" key="3">
    <source>
        <dbReference type="PIRSR" id="PIRSR610122-1"/>
    </source>
</evidence>
<dbReference type="EC" id="2.3.3.10" evidence="5"/>
<dbReference type="SUPFAM" id="SSF53901">
    <property type="entry name" value="Thiolase-like"/>
    <property type="match status" value="2"/>
</dbReference>
<keyword evidence="2 5" id="KW-0808">Transferase</keyword>
<keyword evidence="10" id="KW-1185">Reference proteome</keyword>
<dbReference type="GO" id="GO:0006084">
    <property type="term" value="P:acetyl-CoA metabolic process"/>
    <property type="evidence" value="ECO:0007669"/>
    <property type="project" value="EnsemblFungi"/>
</dbReference>
<dbReference type="AlphaFoldDB" id="F4R6W7"/>
<evidence type="ECO:0000256" key="4">
    <source>
        <dbReference type="PIRSR" id="PIRSR610122-2"/>
    </source>
</evidence>
<evidence type="ECO:0000256" key="1">
    <source>
        <dbReference type="ARBA" id="ARBA00007061"/>
    </source>
</evidence>
<sequence>MSHSNGNASNGHHANGNGSVPLPSDTLSPTSPDFRQMSNVNEYITSPTSPNHSAGPNLGRWSPHTPSSDNTRPRDVGILAMDVYFPKRCVSQPDLEKFDQVAAGKYTIGLGQERMAYCDDREDINSFLLTVTQSLLQKYDIDPRSIGRIDVGTESIIDKSKSVKTLLMDLFATSGNTDIEGIDSKNACYGGTAALFNVINWVEGSSWDGRYGLVVAGDIAVYADGPARPVGGAGAVAMLIGPNAPLVFEPTHGTHMINSWDFYKPELASEFPEVDGPLTLVAYLSALDNVYDRYREKRCKKLGLKPSSADQDPKAQLQLDYFDYVAFHGPYGKLVQKAAARLLYLDFLSDPDNKKFEGVDKALASMPRSKTYSHKDLEKTFLKLGKEMYDTKVVPTTKCMKQLGNMYTASLYGGLASLLDSVEDASSFVGKKIAMYSYGSGLASSFFEISVKGDVSEIKQKMNLSKRLEEMTVSSCEEWQKALHLREEKHNIKDYTPTGELTNLWPGQTYLESVDKTWRRTYRST</sequence>
<feature type="domain" description="Hydroxymethylglutaryl-coenzyme A synthase N-terminal" evidence="7">
    <location>
        <begin position="72"/>
        <end position="245"/>
    </location>
</feature>
<feature type="binding site" evidence="4">
    <location>
        <position position="337"/>
    </location>
    <ligand>
        <name>CoA</name>
        <dbReference type="ChEBI" id="CHEBI:57287"/>
    </ligand>
</feature>
<gene>
    <name evidence="9" type="ORF">MELLADRAFT_46585</name>
</gene>
<dbReference type="Pfam" id="PF01154">
    <property type="entry name" value="HMG_CoA_synt_N"/>
    <property type="match status" value="1"/>
</dbReference>
<dbReference type="GO" id="GO:0010142">
    <property type="term" value="P:farnesyl diphosphate biosynthetic process, mevalonate pathway"/>
    <property type="evidence" value="ECO:0007669"/>
    <property type="project" value="EnsemblFungi"/>
</dbReference>
<dbReference type="PANTHER" id="PTHR43323">
    <property type="entry name" value="3-HYDROXY-3-METHYLGLUTARYL COENZYME A SYNTHASE"/>
    <property type="match status" value="1"/>
</dbReference>
<name>F4R6W7_MELLP</name>
<dbReference type="FunFam" id="3.40.47.10:FF:000008">
    <property type="entry name" value="3-hydroxy-3-methylglutaryl coenzyme A synthase"/>
    <property type="match status" value="1"/>
</dbReference>
<feature type="region of interest" description="Disordered" evidence="6">
    <location>
        <begin position="1"/>
        <end position="73"/>
    </location>
</feature>
<organism evidence="10">
    <name type="scientific">Melampsora larici-populina (strain 98AG31 / pathotype 3-4-7)</name>
    <name type="common">Poplar leaf rust fungus</name>
    <dbReference type="NCBI Taxonomy" id="747676"/>
    <lineage>
        <taxon>Eukaryota</taxon>
        <taxon>Fungi</taxon>
        <taxon>Dikarya</taxon>
        <taxon>Basidiomycota</taxon>
        <taxon>Pucciniomycotina</taxon>
        <taxon>Pucciniomycetes</taxon>
        <taxon>Pucciniales</taxon>
        <taxon>Melampsoraceae</taxon>
        <taxon>Melampsora</taxon>
    </lineage>
</organism>
<dbReference type="Proteomes" id="UP000001072">
    <property type="component" value="Unassembled WGS sequence"/>
</dbReference>
<dbReference type="Pfam" id="PF08540">
    <property type="entry name" value="HMG_CoA_synt_C"/>
    <property type="match status" value="1"/>
</dbReference>
<proteinExistence type="inferred from homology"/>
<evidence type="ECO:0000256" key="2">
    <source>
        <dbReference type="ARBA" id="ARBA00022679"/>
    </source>
</evidence>
<comment type="function">
    <text evidence="5">Catalyzes the condensation of acetyl-CoA with acetoacetyl-CoA to form HMG-CoA.</text>
</comment>
<dbReference type="PROSITE" id="PS01226">
    <property type="entry name" value="HMG_COA_SYNTHASE"/>
    <property type="match status" value="1"/>
</dbReference>
<accession>F4R6W7</accession>
<feature type="active site" description="Proton donor/acceptor" evidence="3">
    <location>
        <position position="154"/>
    </location>
</feature>
<dbReference type="KEGG" id="mlr:MELLADRAFT_46585"/>
<dbReference type="eggNOG" id="KOG1393">
    <property type="taxonomic scope" value="Eukaryota"/>
</dbReference>
<dbReference type="FunCoup" id="F4R6W7">
    <property type="interactions" value="230"/>
</dbReference>
<reference evidence="10" key="1">
    <citation type="journal article" date="2011" name="Proc. Natl. Acad. Sci. U.S.A.">
        <title>Obligate biotrophy features unraveled by the genomic analysis of rust fungi.</title>
        <authorList>
            <person name="Duplessis S."/>
            <person name="Cuomo C.A."/>
            <person name="Lin Y.-C."/>
            <person name="Aerts A."/>
            <person name="Tisserant E."/>
            <person name="Veneault-Fourrey C."/>
            <person name="Joly D.L."/>
            <person name="Hacquard S."/>
            <person name="Amselem J."/>
            <person name="Cantarel B.L."/>
            <person name="Chiu R."/>
            <person name="Coutinho P.M."/>
            <person name="Feau N."/>
            <person name="Field M."/>
            <person name="Frey P."/>
            <person name="Gelhaye E."/>
            <person name="Goldberg J."/>
            <person name="Grabherr M.G."/>
            <person name="Kodira C.D."/>
            <person name="Kohler A."/>
            <person name="Kuees U."/>
            <person name="Lindquist E.A."/>
            <person name="Lucas S.M."/>
            <person name="Mago R."/>
            <person name="Mauceli E."/>
            <person name="Morin E."/>
            <person name="Murat C."/>
            <person name="Pangilinan J.L."/>
            <person name="Park R."/>
            <person name="Pearson M."/>
            <person name="Quesneville H."/>
            <person name="Rouhier N."/>
            <person name="Sakthikumar S."/>
            <person name="Salamov A.A."/>
            <person name="Schmutz J."/>
            <person name="Selles B."/>
            <person name="Shapiro H."/>
            <person name="Tanguay P."/>
            <person name="Tuskan G.A."/>
            <person name="Henrissat B."/>
            <person name="Van de Peer Y."/>
            <person name="Rouze P."/>
            <person name="Ellis J.G."/>
            <person name="Dodds P.N."/>
            <person name="Schein J.E."/>
            <person name="Zhong S."/>
            <person name="Hamelin R.C."/>
            <person name="Grigoriev I.V."/>
            <person name="Szabo L.J."/>
            <person name="Martin F."/>
        </authorList>
    </citation>
    <scope>NUCLEOTIDE SEQUENCE [LARGE SCALE GENOMIC DNA]</scope>
    <source>
        <strain evidence="10">98AG31 / pathotype 3-4-7</strain>
    </source>
</reference>
<feature type="binding site" evidence="4">
    <location>
        <position position="333"/>
    </location>
    <ligand>
        <name>CoA</name>
        <dbReference type="ChEBI" id="CHEBI:57287"/>
    </ligand>
</feature>
<dbReference type="VEuPathDB" id="FungiDB:MELLADRAFT_46585"/>
<dbReference type="STRING" id="747676.F4R6W7"/>
<dbReference type="InterPro" id="IPR010122">
    <property type="entry name" value="HMG_CoA_synthase_euk"/>
</dbReference>
<feature type="compositionally biased region" description="Polar residues" evidence="6">
    <location>
        <begin position="36"/>
        <end position="54"/>
    </location>
</feature>
<dbReference type="OrthoDB" id="1269963at2759"/>
<dbReference type="CDD" id="cd00827">
    <property type="entry name" value="init_cond_enzymes"/>
    <property type="match status" value="1"/>
</dbReference>
<dbReference type="InterPro" id="IPR000590">
    <property type="entry name" value="HMG_CoA_synt_AS"/>
</dbReference>
<dbReference type="HOGENOM" id="CLU_008065_0_1_1"/>
<evidence type="ECO:0000256" key="6">
    <source>
        <dbReference type="SAM" id="MobiDB-lite"/>
    </source>
</evidence>
<evidence type="ECO:0000313" key="9">
    <source>
        <dbReference type="EMBL" id="EGG11943.1"/>
    </source>
</evidence>
<dbReference type="PANTHER" id="PTHR43323:SF2">
    <property type="entry name" value="HYDROXYMETHYLGLUTARYL-COA SYNTHASE"/>
    <property type="match status" value="1"/>
</dbReference>
<dbReference type="InterPro" id="IPR013746">
    <property type="entry name" value="HMG_CoA_synt_C_dom"/>
</dbReference>
<comment type="catalytic activity">
    <reaction evidence="5">
        <text>acetoacetyl-CoA + acetyl-CoA + H2O = (3S)-3-hydroxy-3-methylglutaryl-CoA + CoA + H(+)</text>
        <dbReference type="Rhea" id="RHEA:10188"/>
        <dbReference type="ChEBI" id="CHEBI:15377"/>
        <dbReference type="ChEBI" id="CHEBI:15378"/>
        <dbReference type="ChEBI" id="CHEBI:43074"/>
        <dbReference type="ChEBI" id="CHEBI:57286"/>
        <dbReference type="ChEBI" id="CHEBI:57287"/>
        <dbReference type="ChEBI" id="CHEBI:57288"/>
        <dbReference type="EC" id="2.3.3.10"/>
    </reaction>
</comment>
<dbReference type="NCBIfam" id="TIGR01833">
    <property type="entry name" value="HMG-CoA-S_euk"/>
    <property type="match status" value="1"/>
</dbReference>
<evidence type="ECO:0000259" key="8">
    <source>
        <dbReference type="Pfam" id="PF08540"/>
    </source>
</evidence>
<dbReference type="GO" id="GO:0006696">
    <property type="term" value="P:ergosterol biosynthetic process"/>
    <property type="evidence" value="ECO:0007669"/>
    <property type="project" value="EnsemblFungi"/>
</dbReference>
<evidence type="ECO:0000259" key="7">
    <source>
        <dbReference type="Pfam" id="PF01154"/>
    </source>
</evidence>
<evidence type="ECO:0000256" key="5">
    <source>
        <dbReference type="RuleBase" id="RU364071"/>
    </source>
</evidence>
<feature type="compositionally biased region" description="Low complexity" evidence="6">
    <location>
        <begin position="1"/>
        <end position="33"/>
    </location>
</feature>
<comment type="similarity">
    <text evidence="1 5">Belongs to the thiolase-like superfamily. HMG-CoA synthase family.</text>
</comment>
<feature type="domain" description="Hydroxymethylglutaryl-coenzyme A synthase C-terminal" evidence="8">
    <location>
        <begin position="247"/>
        <end position="523"/>
    </location>
</feature>
<feature type="active site" description="Proton donor/acceptor" evidence="3">
    <location>
        <position position="328"/>
    </location>
</feature>
<evidence type="ECO:0000313" key="10">
    <source>
        <dbReference type="Proteomes" id="UP000001072"/>
    </source>
</evidence>
<dbReference type="Gene3D" id="3.40.47.10">
    <property type="match status" value="1"/>
</dbReference>
<dbReference type="GeneID" id="18928356"/>
<protein>
    <recommendedName>
        <fullName evidence="5">Hydroxymethylglutaryl-CoA synthase</fullName>
        <shortName evidence="5">HMG-CoA synthase</shortName>
        <ecNumber evidence="5">2.3.3.10</ecNumber>
    </recommendedName>
    <alternativeName>
        <fullName evidence="5">3-hydroxy-3-methylglutaryl coenzyme A synthase</fullName>
    </alternativeName>
</protein>
<dbReference type="GO" id="GO:0004421">
    <property type="term" value="F:hydroxymethylglutaryl-CoA synthase activity"/>
    <property type="evidence" value="ECO:0007669"/>
    <property type="project" value="UniProtKB-EC"/>
</dbReference>
<dbReference type="InterPro" id="IPR016039">
    <property type="entry name" value="Thiolase-like"/>
</dbReference>
<feature type="active site" description="Acyl-thioester intermediate" evidence="3">
    <location>
        <position position="188"/>
    </location>
</feature>
<dbReference type="InParanoid" id="F4R6W7"/>
<dbReference type="EMBL" id="GL883091">
    <property type="protein sequence ID" value="EGG11943.1"/>
    <property type="molecule type" value="Genomic_DNA"/>
</dbReference>